<keyword evidence="10 13" id="KW-0503">Monooxygenase</keyword>
<dbReference type="InterPro" id="IPR017972">
    <property type="entry name" value="Cyt_P450_CS"/>
</dbReference>
<keyword evidence="8 13" id="KW-0560">Oxidoreductase</keyword>
<comment type="cofactor">
    <cofactor evidence="1 12">
        <name>heme</name>
        <dbReference type="ChEBI" id="CHEBI:30413"/>
    </cofactor>
</comment>
<dbReference type="STRING" id="1314778.A0A5C3P044"/>
<dbReference type="Gene3D" id="1.10.630.10">
    <property type="entry name" value="Cytochrome P450"/>
    <property type="match status" value="1"/>
</dbReference>
<dbReference type="EMBL" id="ML211533">
    <property type="protein sequence ID" value="TFK81998.1"/>
    <property type="molecule type" value="Genomic_DNA"/>
</dbReference>
<dbReference type="GO" id="GO:0004497">
    <property type="term" value="F:monooxygenase activity"/>
    <property type="evidence" value="ECO:0007669"/>
    <property type="project" value="UniProtKB-KW"/>
</dbReference>
<dbReference type="SUPFAM" id="SSF48264">
    <property type="entry name" value="Cytochrome P450"/>
    <property type="match status" value="1"/>
</dbReference>
<keyword evidence="11" id="KW-0472">Membrane</keyword>
<organism evidence="14 15">
    <name type="scientific">Polyporus arcularius HHB13444</name>
    <dbReference type="NCBI Taxonomy" id="1314778"/>
    <lineage>
        <taxon>Eukaryota</taxon>
        <taxon>Fungi</taxon>
        <taxon>Dikarya</taxon>
        <taxon>Basidiomycota</taxon>
        <taxon>Agaricomycotina</taxon>
        <taxon>Agaricomycetes</taxon>
        <taxon>Polyporales</taxon>
        <taxon>Polyporaceae</taxon>
        <taxon>Polyporus</taxon>
    </lineage>
</organism>
<keyword evidence="7" id="KW-1133">Transmembrane helix</keyword>
<evidence type="ECO:0000256" key="3">
    <source>
        <dbReference type="ARBA" id="ARBA00010617"/>
    </source>
</evidence>
<protein>
    <submittedName>
        <fullName evidence="14">Cytochrome P450</fullName>
    </submittedName>
</protein>
<keyword evidence="9 12" id="KW-0408">Iron</keyword>
<sequence>MATIVKVVYGLDLAETDPEAARIEKMLEGLQALTPGKYLVEFLPFLQHVPGWVPGMEFQRELGAWRDATVGTKEGLFKKSMEGIDKGIQTRSVVSELVEGRGIDVQDENDPIVQEIPKSVGNVAVEGGADTTFSSLQTFFLALSLNPEVQRKAQSQLDAVVGPGRFPEYADRSNLPYITAIVKECLRWHPVLPFGVPHLTTQDIEYRGYFIPARTVVLANAWACLHDDQMYPEPERFFPDRFVRENGEWNTKVPDPAQFAFGYGRRICPGRHFAEASMFVYVAMVLHVFNIGPPLDADGKPIHIEPKMTNGVVS</sequence>
<dbReference type="Pfam" id="PF00067">
    <property type="entry name" value="p450"/>
    <property type="match status" value="1"/>
</dbReference>
<evidence type="ECO:0000256" key="12">
    <source>
        <dbReference type="PIRSR" id="PIRSR602403-1"/>
    </source>
</evidence>
<evidence type="ECO:0000256" key="2">
    <source>
        <dbReference type="ARBA" id="ARBA00004167"/>
    </source>
</evidence>
<keyword evidence="15" id="KW-1185">Reference proteome</keyword>
<dbReference type="GO" id="GO:0016705">
    <property type="term" value="F:oxidoreductase activity, acting on paired donors, with incorporation or reduction of molecular oxygen"/>
    <property type="evidence" value="ECO:0007669"/>
    <property type="project" value="InterPro"/>
</dbReference>
<name>A0A5C3P044_9APHY</name>
<dbReference type="PROSITE" id="PS00086">
    <property type="entry name" value="CYTOCHROME_P450"/>
    <property type="match status" value="1"/>
</dbReference>
<dbReference type="AlphaFoldDB" id="A0A5C3P044"/>
<comment type="subcellular location">
    <subcellularLocation>
        <location evidence="2">Membrane</location>
        <topology evidence="2">Single-pass membrane protein</topology>
    </subcellularLocation>
</comment>
<evidence type="ECO:0000256" key="8">
    <source>
        <dbReference type="ARBA" id="ARBA00023002"/>
    </source>
</evidence>
<reference evidence="14 15" key="1">
    <citation type="journal article" date="2019" name="Nat. Ecol. Evol.">
        <title>Megaphylogeny resolves global patterns of mushroom evolution.</title>
        <authorList>
            <person name="Varga T."/>
            <person name="Krizsan K."/>
            <person name="Foldi C."/>
            <person name="Dima B."/>
            <person name="Sanchez-Garcia M."/>
            <person name="Sanchez-Ramirez S."/>
            <person name="Szollosi G.J."/>
            <person name="Szarkandi J.G."/>
            <person name="Papp V."/>
            <person name="Albert L."/>
            <person name="Andreopoulos W."/>
            <person name="Angelini C."/>
            <person name="Antonin V."/>
            <person name="Barry K.W."/>
            <person name="Bougher N.L."/>
            <person name="Buchanan P."/>
            <person name="Buyck B."/>
            <person name="Bense V."/>
            <person name="Catcheside P."/>
            <person name="Chovatia M."/>
            <person name="Cooper J."/>
            <person name="Damon W."/>
            <person name="Desjardin D."/>
            <person name="Finy P."/>
            <person name="Geml J."/>
            <person name="Haridas S."/>
            <person name="Hughes K."/>
            <person name="Justo A."/>
            <person name="Karasinski D."/>
            <person name="Kautmanova I."/>
            <person name="Kiss B."/>
            <person name="Kocsube S."/>
            <person name="Kotiranta H."/>
            <person name="LaButti K.M."/>
            <person name="Lechner B.E."/>
            <person name="Liimatainen K."/>
            <person name="Lipzen A."/>
            <person name="Lukacs Z."/>
            <person name="Mihaltcheva S."/>
            <person name="Morgado L.N."/>
            <person name="Niskanen T."/>
            <person name="Noordeloos M.E."/>
            <person name="Ohm R.A."/>
            <person name="Ortiz-Santana B."/>
            <person name="Ovrebo C."/>
            <person name="Racz N."/>
            <person name="Riley R."/>
            <person name="Savchenko A."/>
            <person name="Shiryaev A."/>
            <person name="Soop K."/>
            <person name="Spirin V."/>
            <person name="Szebenyi C."/>
            <person name="Tomsovsky M."/>
            <person name="Tulloss R.E."/>
            <person name="Uehling J."/>
            <person name="Grigoriev I.V."/>
            <person name="Vagvolgyi C."/>
            <person name="Papp T."/>
            <person name="Martin F.M."/>
            <person name="Miettinen O."/>
            <person name="Hibbett D.S."/>
            <person name="Nagy L.G."/>
        </authorList>
    </citation>
    <scope>NUCLEOTIDE SEQUENCE [LARGE SCALE GENOMIC DNA]</scope>
    <source>
        <strain evidence="14 15">HHB13444</strain>
    </source>
</reference>
<evidence type="ECO:0000256" key="4">
    <source>
        <dbReference type="ARBA" id="ARBA00022617"/>
    </source>
</evidence>
<dbReference type="InterPro" id="IPR050364">
    <property type="entry name" value="Cytochrome_P450_fung"/>
</dbReference>
<evidence type="ECO:0000256" key="5">
    <source>
        <dbReference type="ARBA" id="ARBA00022692"/>
    </source>
</evidence>
<evidence type="ECO:0000313" key="15">
    <source>
        <dbReference type="Proteomes" id="UP000308197"/>
    </source>
</evidence>
<dbReference type="InterPro" id="IPR001128">
    <property type="entry name" value="Cyt_P450"/>
</dbReference>
<gene>
    <name evidence="14" type="ORF">K466DRAFT_648176</name>
</gene>
<proteinExistence type="inferred from homology"/>
<dbReference type="PRINTS" id="PR00385">
    <property type="entry name" value="P450"/>
</dbReference>
<dbReference type="GO" id="GO:0020037">
    <property type="term" value="F:heme binding"/>
    <property type="evidence" value="ECO:0007669"/>
    <property type="project" value="InterPro"/>
</dbReference>
<accession>A0A5C3P044</accession>
<evidence type="ECO:0000256" key="11">
    <source>
        <dbReference type="ARBA" id="ARBA00023136"/>
    </source>
</evidence>
<comment type="similarity">
    <text evidence="3 13">Belongs to the cytochrome P450 family.</text>
</comment>
<keyword evidence="5" id="KW-0812">Transmembrane</keyword>
<dbReference type="PANTHER" id="PTHR46300">
    <property type="entry name" value="P450, PUTATIVE (EUROFUNG)-RELATED-RELATED"/>
    <property type="match status" value="1"/>
</dbReference>
<keyword evidence="4 12" id="KW-0349">Heme</keyword>
<evidence type="ECO:0000313" key="14">
    <source>
        <dbReference type="EMBL" id="TFK81998.1"/>
    </source>
</evidence>
<dbReference type="Proteomes" id="UP000308197">
    <property type="component" value="Unassembled WGS sequence"/>
</dbReference>
<evidence type="ECO:0000256" key="10">
    <source>
        <dbReference type="ARBA" id="ARBA00023033"/>
    </source>
</evidence>
<dbReference type="InterPro" id="IPR002403">
    <property type="entry name" value="Cyt_P450_E_grp-IV"/>
</dbReference>
<keyword evidence="6 12" id="KW-0479">Metal-binding</keyword>
<dbReference type="GO" id="GO:0016020">
    <property type="term" value="C:membrane"/>
    <property type="evidence" value="ECO:0007669"/>
    <property type="project" value="UniProtKB-SubCell"/>
</dbReference>
<evidence type="ECO:0000256" key="9">
    <source>
        <dbReference type="ARBA" id="ARBA00023004"/>
    </source>
</evidence>
<evidence type="ECO:0000256" key="13">
    <source>
        <dbReference type="RuleBase" id="RU000461"/>
    </source>
</evidence>
<evidence type="ECO:0000256" key="1">
    <source>
        <dbReference type="ARBA" id="ARBA00001971"/>
    </source>
</evidence>
<evidence type="ECO:0000256" key="7">
    <source>
        <dbReference type="ARBA" id="ARBA00022989"/>
    </source>
</evidence>
<feature type="binding site" description="axial binding residue" evidence="12">
    <location>
        <position position="268"/>
    </location>
    <ligand>
        <name>heme</name>
        <dbReference type="ChEBI" id="CHEBI:30413"/>
    </ligand>
    <ligandPart>
        <name>Fe</name>
        <dbReference type="ChEBI" id="CHEBI:18248"/>
    </ligandPart>
</feature>
<dbReference type="InParanoid" id="A0A5C3P044"/>
<dbReference type="InterPro" id="IPR036396">
    <property type="entry name" value="Cyt_P450_sf"/>
</dbReference>
<dbReference type="PANTHER" id="PTHR46300:SF7">
    <property type="entry name" value="P450, PUTATIVE (EUROFUNG)-RELATED"/>
    <property type="match status" value="1"/>
</dbReference>
<dbReference type="PRINTS" id="PR00465">
    <property type="entry name" value="EP450IV"/>
</dbReference>
<dbReference type="GO" id="GO:0005506">
    <property type="term" value="F:iron ion binding"/>
    <property type="evidence" value="ECO:0007669"/>
    <property type="project" value="InterPro"/>
</dbReference>
<evidence type="ECO:0000256" key="6">
    <source>
        <dbReference type="ARBA" id="ARBA00022723"/>
    </source>
</evidence>